<comment type="similarity">
    <text evidence="2">Belongs to the phosphoribulokinase family.</text>
</comment>
<evidence type="ECO:0000259" key="12">
    <source>
        <dbReference type="Pfam" id="PF00485"/>
    </source>
</evidence>
<sequence length="321" mass="37614">MLGEFRRRLEEYEGSLIIGVAGDSGSGKSTFTKSIINLLGKDLVSSFSLDDYHTEDRETRKKTGHLPLDPKINNLKLAAEHLSALQKGNAIIKPVYNHKTGKFDPPEVFEPKKIVIVEGLHTLYDELRNYLDLKIYVDPSKDIKWLWKIKRDVEERGYKKEDVIKEIRAREPFYKRYIDFQKIYADIVIKIDISKFSEEDSYSVETILKVLDFPLSGIEMPLSLSSLINTSQKPMMISYRDDFYYMKRVSRITFDGLIPHEAIDSLERRIMEYTGFENYILERSKYVNGTQIAQLLVAWYFVEMMNNIFREIENAREKNIY</sequence>
<dbReference type="GO" id="GO:0019253">
    <property type="term" value="P:reductive pentose-phosphate cycle"/>
    <property type="evidence" value="ECO:0007669"/>
    <property type="project" value="UniProtKB-KW"/>
</dbReference>
<comment type="pathway">
    <text evidence="1">Carbohydrate biosynthesis; Calvin cycle.</text>
</comment>
<dbReference type="Gene3D" id="3.40.50.300">
    <property type="entry name" value="P-loop containing nucleotide triphosphate hydrolases"/>
    <property type="match status" value="1"/>
</dbReference>
<keyword evidence="7" id="KW-0547">Nucleotide-binding</keyword>
<evidence type="ECO:0000256" key="11">
    <source>
        <dbReference type="ARBA" id="ARBA00047663"/>
    </source>
</evidence>
<dbReference type="STRING" id="439481.Aboo_1332"/>
<dbReference type="Proteomes" id="UP000001400">
    <property type="component" value="Chromosome"/>
</dbReference>
<evidence type="ECO:0000313" key="13">
    <source>
        <dbReference type="EMBL" id="ADD09140.1"/>
    </source>
</evidence>
<comment type="catalytic activity">
    <reaction evidence="11">
        <text>D-ribulose 5-phosphate + ATP = D-ribulose 1,5-bisphosphate + ADP + H(+)</text>
        <dbReference type="Rhea" id="RHEA:19365"/>
        <dbReference type="ChEBI" id="CHEBI:15378"/>
        <dbReference type="ChEBI" id="CHEBI:30616"/>
        <dbReference type="ChEBI" id="CHEBI:57870"/>
        <dbReference type="ChEBI" id="CHEBI:58121"/>
        <dbReference type="ChEBI" id="CHEBI:456216"/>
        <dbReference type="EC" id="2.7.1.19"/>
    </reaction>
</comment>
<dbReference type="InterPro" id="IPR006082">
    <property type="entry name" value="PRK"/>
</dbReference>
<dbReference type="AlphaFoldDB" id="B5ICQ8"/>
<dbReference type="Pfam" id="PF00485">
    <property type="entry name" value="PRK"/>
    <property type="match status" value="1"/>
</dbReference>
<dbReference type="SUPFAM" id="SSF52540">
    <property type="entry name" value="P-loop containing nucleoside triphosphate hydrolases"/>
    <property type="match status" value="2"/>
</dbReference>
<evidence type="ECO:0000256" key="9">
    <source>
        <dbReference type="ARBA" id="ARBA00022840"/>
    </source>
</evidence>
<gene>
    <name evidence="13" type="ordered locus">Aboo_1332</name>
</gene>
<dbReference type="GeneID" id="8828294"/>
<reference evidence="13" key="1">
    <citation type="submission" date="2010-02" db="EMBL/GenBank/DDBJ databases">
        <title>Complete sequence of Aciduliprofundum boonei T469.</title>
        <authorList>
            <consortium name="US DOE Joint Genome Institute"/>
            <person name="Lucas S."/>
            <person name="Copeland A."/>
            <person name="Lapidus A."/>
            <person name="Cheng J.-F."/>
            <person name="Bruce D."/>
            <person name="Goodwin L."/>
            <person name="Pitluck S."/>
            <person name="Saunders E."/>
            <person name="Detter J.C."/>
            <person name="Han C."/>
            <person name="Tapia R."/>
            <person name="Land M."/>
            <person name="Hauser L."/>
            <person name="Kyrpides N."/>
            <person name="Mikhailova N."/>
            <person name="Flores G."/>
            <person name="Reysenbach A.-L."/>
            <person name="Woyke T."/>
        </authorList>
    </citation>
    <scope>NUCLEOTIDE SEQUENCE</scope>
    <source>
        <strain evidence="13">T469</strain>
    </source>
</reference>
<dbReference type="NCBIfam" id="NF005655">
    <property type="entry name" value="PRK07429.1"/>
    <property type="match status" value="1"/>
</dbReference>
<evidence type="ECO:0000256" key="6">
    <source>
        <dbReference type="ARBA" id="ARBA00022679"/>
    </source>
</evidence>
<dbReference type="InterPro" id="IPR006083">
    <property type="entry name" value="PRK/URK"/>
</dbReference>
<keyword evidence="9" id="KW-0067">ATP-binding</keyword>
<evidence type="ECO:0000256" key="3">
    <source>
        <dbReference type="ARBA" id="ARBA00012042"/>
    </source>
</evidence>
<evidence type="ECO:0000256" key="10">
    <source>
        <dbReference type="ARBA" id="ARBA00031382"/>
    </source>
</evidence>
<dbReference type="OrthoDB" id="51389at2157"/>
<dbReference type="EMBL" id="CP001941">
    <property type="protein sequence ID" value="ADD09140.1"/>
    <property type="molecule type" value="Genomic_DNA"/>
</dbReference>
<keyword evidence="8" id="KW-0418">Kinase</keyword>
<dbReference type="PANTHER" id="PTHR10285">
    <property type="entry name" value="URIDINE KINASE"/>
    <property type="match status" value="1"/>
</dbReference>
<dbReference type="PRINTS" id="PR00478">
    <property type="entry name" value="PHRIBLKINASE"/>
</dbReference>
<evidence type="ECO:0000256" key="5">
    <source>
        <dbReference type="ARBA" id="ARBA00022567"/>
    </source>
</evidence>
<dbReference type="eggNOG" id="arCOG05133">
    <property type="taxonomic scope" value="Archaea"/>
</dbReference>
<dbReference type="InterPro" id="IPR027417">
    <property type="entry name" value="P-loop_NTPase"/>
</dbReference>
<dbReference type="HOGENOM" id="CLU_033590_0_0_2"/>
<dbReference type="KEGG" id="abi:Aboo_1332"/>
<organism evidence="13 14">
    <name type="scientific">Aciduliprofundum boonei (strain DSM 19572 / T469)</name>
    <dbReference type="NCBI Taxonomy" id="439481"/>
    <lineage>
        <taxon>Archaea</taxon>
        <taxon>Methanobacteriati</taxon>
        <taxon>Thermoplasmatota</taxon>
        <taxon>DHVE2 group</taxon>
        <taxon>Candidatus Aciduliprofundum</taxon>
    </lineage>
</organism>
<keyword evidence="5" id="KW-0113">Calvin cycle</keyword>
<dbReference type="RefSeq" id="WP_008083905.1">
    <property type="nucleotide sequence ID" value="NC_013926.1"/>
</dbReference>
<evidence type="ECO:0000256" key="4">
    <source>
        <dbReference type="ARBA" id="ARBA00022531"/>
    </source>
</evidence>
<dbReference type="GO" id="GO:0005524">
    <property type="term" value="F:ATP binding"/>
    <property type="evidence" value="ECO:0007669"/>
    <property type="project" value="UniProtKB-KW"/>
</dbReference>
<evidence type="ECO:0000256" key="8">
    <source>
        <dbReference type="ARBA" id="ARBA00022777"/>
    </source>
</evidence>
<evidence type="ECO:0000256" key="2">
    <source>
        <dbReference type="ARBA" id="ARBA00009719"/>
    </source>
</evidence>
<keyword evidence="14" id="KW-1185">Reference proteome</keyword>
<name>B5ICQ8_ACIB4</name>
<evidence type="ECO:0000256" key="7">
    <source>
        <dbReference type="ARBA" id="ARBA00022741"/>
    </source>
</evidence>
<protein>
    <recommendedName>
        <fullName evidence="3">phosphoribulokinase</fullName>
        <ecNumber evidence="3">2.7.1.19</ecNumber>
    </recommendedName>
    <alternativeName>
        <fullName evidence="10">Phosphopentokinase</fullName>
    </alternativeName>
</protein>
<evidence type="ECO:0000256" key="1">
    <source>
        <dbReference type="ARBA" id="ARBA00005215"/>
    </source>
</evidence>
<dbReference type="GO" id="GO:0008974">
    <property type="term" value="F:phosphoribulokinase activity"/>
    <property type="evidence" value="ECO:0007669"/>
    <property type="project" value="UniProtKB-EC"/>
</dbReference>
<keyword evidence="6" id="KW-0808">Transferase</keyword>
<dbReference type="EC" id="2.7.1.19" evidence="3"/>
<evidence type="ECO:0000313" key="14">
    <source>
        <dbReference type="Proteomes" id="UP000001400"/>
    </source>
</evidence>
<proteinExistence type="inferred from homology"/>
<accession>B5ICQ8</accession>
<keyword evidence="4" id="KW-0602">Photosynthesis</keyword>
<feature type="domain" description="Phosphoribulokinase/uridine kinase" evidence="12">
    <location>
        <begin position="17"/>
        <end position="190"/>
    </location>
</feature>